<organism evidence="2 3">
    <name type="scientific">Ostreobium quekettii</name>
    <dbReference type="NCBI Taxonomy" id="121088"/>
    <lineage>
        <taxon>Eukaryota</taxon>
        <taxon>Viridiplantae</taxon>
        <taxon>Chlorophyta</taxon>
        <taxon>core chlorophytes</taxon>
        <taxon>Ulvophyceae</taxon>
        <taxon>TCBD clade</taxon>
        <taxon>Bryopsidales</taxon>
        <taxon>Ostreobineae</taxon>
        <taxon>Ostreobiaceae</taxon>
        <taxon>Ostreobium</taxon>
    </lineage>
</organism>
<comment type="caution">
    <text evidence="2">The sequence shown here is derived from an EMBL/GenBank/DDBJ whole genome shotgun (WGS) entry which is preliminary data.</text>
</comment>
<keyword evidence="3" id="KW-1185">Reference proteome</keyword>
<dbReference type="SUPFAM" id="SSF53474">
    <property type="entry name" value="alpha/beta-Hydrolases"/>
    <property type="match status" value="1"/>
</dbReference>
<protein>
    <recommendedName>
        <fullName evidence="1">PET hydrolase/cutinase-like domain-containing protein</fullName>
    </recommendedName>
</protein>
<proteinExistence type="predicted"/>
<evidence type="ECO:0000313" key="3">
    <source>
        <dbReference type="Proteomes" id="UP000708148"/>
    </source>
</evidence>
<dbReference type="AlphaFoldDB" id="A0A8S1IKV1"/>
<dbReference type="PANTHER" id="PTHR33428">
    <property type="entry name" value="CHLOROPHYLLASE-2, CHLOROPLASTIC"/>
    <property type="match status" value="1"/>
</dbReference>
<reference evidence="2" key="1">
    <citation type="submission" date="2020-12" db="EMBL/GenBank/DDBJ databases">
        <authorList>
            <person name="Iha C."/>
        </authorList>
    </citation>
    <scope>NUCLEOTIDE SEQUENCE</scope>
</reference>
<feature type="domain" description="PET hydrolase/cutinase-like" evidence="1">
    <location>
        <begin position="256"/>
        <end position="334"/>
    </location>
</feature>
<dbReference type="Proteomes" id="UP000708148">
    <property type="component" value="Unassembled WGS sequence"/>
</dbReference>
<dbReference type="InterPro" id="IPR029058">
    <property type="entry name" value="AB_hydrolase_fold"/>
</dbReference>
<dbReference type="Gene3D" id="3.40.50.1820">
    <property type="entry name" value="alpha/beta hydrolase"/>
    <property type="match status" value="1"/>
</dbReference>
<evidence type="ECO:0000313" key="2">
    <source>
        <dbReference type="EMBL" id="CAD7695462.1"/>
    </source>
</evidence>
<accession>A0A8S1IKV1</accession>
<sequence length="457" mass="48913">MTLEQVLVSHEAPRAGAQSVADRALLEDASSVSFKATEEGLRIAVEAKPYGDVILQTRETACSWHLTEVLPASCGPELDDATLCCAAVAAFVDEGQCLCQPRLHFLEDVPFVQQILELGVQCGVEFPLPPANESLLSLRGLEQCRPFLEDSPLGKLTPEFIGLTEEELAALGPEELPTFDDLYSNGLNSIFPVGNATANITRPQPSVLINPQSTQATFNALVLYPESLNSTFAPFPVIAFAPGLGVPPFGYIRTLRLLASQGFIVVSPLSTEFVSGFGSLEDFKAYGADVAVALQWAVAAGADGESFLLGAVDGERVGIMGHSMGGAMILEAAVVAQQNFSLHVDGVFGVSPICTLGACDLPYEAAMKLEETQVKFLVGEFDGISPPSHSQLFESLLPESTGGEVVVLEGGTHCFGEVEPEFWAAFNAECGKGTISPFEQIREWQMQAWLFFESSLR</sequence>
<dbReference type="EMBL" id="CAJHUC010000347">
    <property type="protein sequence ID" value="CAD7695462.1"/>
    <property type="molecule type" value="Genomic_DNA"/>
</dbReference>
<dbReference type="InterPro" id="IPR041127">
    <property type="entry name" value="PET_hydrolase/cutinase-like"/>
</dbReference>
<dbReference type="Pfam" id="PF12740">
    <property type="entry name" value="PETase"/>
    <property type="match status" value="1"/>
</dbReference>
<gene>
    <name evidence="2" type="ORF">OSTQU699_LOCUS823</name>
</gene>
<dbReference type="PANTHER" id="PTHR33428:SF14">
    <property type="entry name" value="CARBOXYLESTERASE TYPE B DOMAIN-CONTAINING PROTEIN"/>
    <property type="match status" value="1"/>
</dbReference>
<evidence type="ECO:0000259" key="1">
    <source>
        <dbReference type="Pfam" id="PF12740"/>
    </source>
</evidence>
<name>A0A8S1IKV1_9CHLO</name>